<dbReference type="OrthoDB" id="6432306at2759"/>
<feature type="transmembrane region" description="Helical" evidence="1">
    <location>
        <begin position="108"/>
        <end position="128"/>
    </location>
</feature>
<organism evidence="2 3">
    <name type="scientific">Trichonephila clavata</name>
    <name type="common">Joro spider</name>
    <name type="synonym">Nephila clavata</name>
    <dbReference type="NCBI Taxonomy" id="2740835"/>
    <lineage>
        <taxon>Eukaryota</taxon>
        <taxon>Metazoa</taxon>
        <taxon>Ecdysozoa</taxon>
        <taxon>Arthropoda</taxon>
        <taxon>Chelicerata</taxon>
        <taxon>Arachnida</taxon>
        <taxon>Araneae</taxon>
        <taxon>Araneomorphae</taxon>
        <taxon>Entelegynae</taxon>
        <taxon>Araneoidea</taxon>
        <taxon>Nephilidae</taxon>
        <taxon>Trichonephila</taxon>
    </lineage>
</organism>
<keyword evidence="1" id="KW-0812">Transmembrane</keyword>
<proteinExistence type="predicted"/>
<feature type="transmembrane region" description="Helical" evidence="1">
    <location>
        <begin position="270"/>
        <end position="290"/>
    </location>
</feature>
<feature type="transmembrane region" description="Helical" evidence="1">
    <location>
        <begin position="385"/>
        <end position="402"/>
    </location>
</feature>
<dbReference type="EMBL" id="BMAO01012027">
    <property type="protein sequence ID" value="GFQ78485.1"/>
    <property type="molecule type" value="Genomic_DNA"/>
</dbReference>
<gene>
    <name evidence="2" type="primary">AVEN_238246_1</name>
    <name evidence="2" type="ORF">TNCT_615951</name>
</gene>
<feature type="transmembrane region" description="Helical" evidence="1">
    <location>
        <begin position="310"/>
        <end position="334"/>
    </location>
</feature>
<sequence>MDKLFPRIKSLKQIFLFNGTATKSDSSNFYPQLRKRLQLRFYSRTSDSPLPHILLGFLYCTGFVDRHLISKTKSAASVFFIISLHFTILDLLFTSVENHDDEFLKVSIAYISSYGLTVAVWYSTWWKRKQIGNLLLKIKRISSPLSGKVINYLALINFSMSLIIPVVLGMNNRKIQNSYFYTYGYDIDNFWAKTAIVSTRIFISFSIYPTYTSTLALFYVYVCLCCITYLKSLSKRMAECPCKSFDLSFQRDILKKKAKIFDLLLRIQDIFSLPAFFIIVANIMICSSIAGWHMMKSWSDSDYLWKIESIYFGINAFLCTVSIICVAGSVPIELDRFKETFHQKSHQRLIFFCNWEELLLKLDLFNEPNLVLSGWQVISFRKSTILTLIGTLLTYTLFIMNINK</sequence>
<reference evidence="2" key="1">
    <citation type="submission" date="2020-07" db="EMBL/GenBank/DDBJ databases">
        <title>Multicomponent nature underlies the extraordinary mechanical properties of spider dragline silk.</title>
        <authorList>
            <person name="Kono N."/>
            <person name="Nakamura H."/>
            <person name="Mori M."/>
            <person name="Yoshida Y."/>
            <person name="Ohtoshi R."/>
            <person name="Malay A.D."/>
            <person name="Moran D.A.P."/>
            <person name="Tomita M."/>
            <person name="Numata K."/>
            <person name="Arakawa K."/>
        </authorList>
    </citation>
    <scope>NUCLEOTIDE SEQUENCE</scope>
</reference>
<keyword evidence="1" id="KW-1133">Transmembrane helix</keyword>
<protein>
    <recommendedName>
        <fullName evidence="4">Gustatory receptor</fullName>
    </recommendedName>
</protein>
<keyword evidence="1" id="KW-0472">Membrane</keyword>
<comment type="caution">
    <text evidence="2">The sequence shown here is derived from an EMBL/GenBank/DDBJ whole genome shotgun (WGS) entry which is preliminary data.</text>
</comment>
<name>A0A8X6KK33_TRICU</name>
<dbReference type="Proteomes" id="UP000887116">
    <property type="component" value="Unassembled WGS sequence"/>
</dbReference>
<evidence type="ECO:0000256" key="1">
    <source>
        <dbReference type="SAM" id="Phobius"/>
    </source>
</evidence>
<evidence type="ECO:0000313" key="2">
    <source>
        <dbReference type="EMBL" id="GFQ78485.1"/>
    </source>
</evidence>
<dbReference type="AlphaFoldDB" id="A0A8X6KK33"/>
<evidence type="ECO:0000313" key="3">
    <source>
        <dbReference type="Proteomes" id="UP000887116"/>
    </source>
</evidence>
<feature type="transmembrane region" description="Helical" evidence="1">
    <location>
        <begin position="149"/>
        <end position="170"/>
    </location>
</feature>
<accession>A0A8X6KK33</accession>
<keyword evidence="3" id="KW-1185">Reference proteome</keyword>
<evidence type="ECO:0008006" key="4">
    <source>
        <dbReference type="Google" id="ProtNLM"/>
    </source>
</evidence>
<feature type="transmembrane region" description="Helical" evidence="1">
    <location>
        <begin position="208"/>
        <end position="230"/>
    </location>
</feature>
<feature type="transmembrane region" description="Helical" evidence="1">
    <location>
        <begin position="75"/>
        <end position="96"/>
    </location>
</feature>